<evidence type="ECO:0000256" key="19">
    <source>
        <dbReference type="ARBA" id="ARBA00073222"/>
    </source>
</evidence>
<accession>A0A3N0YMW4</accession>
<dbReference type="NCBIfam" id="TIGR02429">
    <property type="entry name" value="pcaI_scoA_fam"/>
    <property type="match status" value="1"/>
</dbReference>
<keyword evidence="12" id="KW-0391">Immunity</keyword>
<dbReference type="PROSITE" id="PS50923">
    <property type="entry name" value="SUSHI"/>
    <property type="match status" value="2"/>
</dbReference>
<evidence type="ECO:0000256" key="11">
    <source>
        <dbReference type="ARBA" id="ARBA00022852"/>
    </source>
</evidence>
<feature type="domain" description="Sushi" evidence="24">
    <location>
        <begin position="883"/>
        <end position="942"/>
    </location>
</feature>
<keyword evidence="14" id="KW-0473">Membrane attack complex</keyword>
<dbReference type="InterPro" id="IPR020863">
    <property type="entry name" value="MACPF_CS"/>
</dbReference>
<dbReference type="GO" id="GO:0005739">
    <property type="term" value="C:mitochondrion"/>
    <property type="evidence" value="ECO:0007669"/>
    <property type="project" value="TreeGrafter"/>
</dbReference>
<dbReference type="FunFam" id="2.20.100.10:FF:000002">
    <property type="entry name" value="Unc-5 netrin receptor C"/>
    <property type="match status" value="1"/>
</dbReference>
<reference evidence="26 27" key="1">
    <citation type="submission" date="2018-10" db="EMBL/GenBank/DDBJ databases">
        <title>Genome assembly for a Yunnan-Guizhou Plateau 3E fish, Anabarilius grahami (Regan), and its evolutionary and genetic applications.</title>
        <authorList>
            <person name="Jiang W."/>
        </authorList>
    </citation>
    <scope>NUCLEOTIDE SEQUENCE [LARGE SCALE GENOMIC DNA]</scope>
    <source>
        <strain evidence="26">AG-KIZ</strain>
        <tissue evidence="26">Muscle</tissue>
    </source>
</reference>
<dbReference type="SUPFAM" id="SSF82895">
    <property type="entry name" value="TSP-1 type 1 repeat"/>
    <property type="match status" value="1"/>
</dbReference>
<dbReference type="SUPFAM" id="SSF57424">
    <property type="entry name" value="LDL receptor-like module"/>
    <property type="match status" value="1"/>
</dbReference>
<dbReference type="PRINTS" id="PR01705">
    <property type="entry name" value="TSP1REPEAT"/>
</dbReference>
<dbReference type="SUPFAM" id="SSF57535">
    <property type="entry name" value="Complement control module/SCR domain"/>
    <property type="match status" value="2"/>
</dbReference>
<dbReference type="InterPro" id="IPR036383">
    <property type="entry name" value="TSP1_rpt_sf"/>
</dbReference>
<dbReference type="Gene3D" id="3.30.60.30">
    <property type="match status" value="2"/>
</dbReference>
<dbReference type="Pfam" id="PF01823">
    <property type="entry name" value="MACPF"/>
    <property type="match status" value="1"/>
</dbReference>
<keyword evidence="5" id="KW-0245">EGF-like domain</keyword>
<keyword evidence="27" id="KW-1185">Reference proteome</keyword>
<dbReference type="InterPro" id="IPR002172">
    <property type="entry name" value="LDrepeatLR_classA_rpt"/>
</dbReference>
<dbReference type="Pfam" id="PF01144">
    <property type="entry name" value="CoA_trans"/>
    <property type="match status" value="2"/>
</dbReference>
<dbReference type="InterPro" id="IPR035976">
    <property type="entry name" value="Sushi/SCR/CCP_sf"/>
</dbReference>
<keyword evidence="13" id="KW-0180">Complement pathway</keyword>
<comment type="caution">
    <text evidence="26">The sequence shown here is derived from an EMBL/GenBank/DDBJ whole genome shotgun (WGS) entry which is preliminary data.</text>
</comment>
<protein>
    <recommendedName>
        <fullName evidence="19">Complement component C7</fullName>
    </recommendedName>
</protein>
<dbReference type="SMART" id="SM00457">
    <property type="entry name" value="MACPF"/>
    <property type="match status" value="1"/>
</dbReference>
<feature type="disulfide bond" evidence="22">
    <location>
        <begin position="430"/>
        <end position="445"/>
    </location>
</feature>
<dbReference type="SMART" id="SM00209">
    <property type="entry name" value="TSP1"/>
    <property type="match status" value="2"/>
</dbReference>
<feature type="domain" description="MACPF" evidence="25">
    <location>
        <begin position="448"/>
        <end position="770"/>
    </location>
</feature>
<dbReference type="PANTHER" id="PTHR13707">
    <property type="entry name" value="KETOACID-COENZYME A TRANSFERASE"/>
    <property type="match status" value="1"/>
</dbReference>
<dbReference type="InterPro" id="IPR036055">
    <property type="entry name" value="LDL_receptor-like_sf"/>
</dbReference>
<dbReference type="GO" id="GO:0005579">
    <property type="term" value="C:membrane attack complex"/>
    <property type="evidence" value="ECO:0007669"/>
    <property type="project" value="UniProtKB-KW"/>
</dbReference>
<dbReference type="GO" id="GO:0008260">
    <property type="term" value="F:succinyl-CoA:3-oxo-acid CoA-transferase activity"/>
    <property type="evidence" value="ECO:0007669"/>
    <property type="project" value="TreeGrafter"/>
</dbReference>
<dbReference type="Pfam" id="PF21330">
    <property type="entry name" value="Kazal_C7"/>
    <property type="match status" value="1"/>
</dbReference>
<dbReference type="InterPro" id="IPR048825">
    <property type="entry name" value="C7_KAZAL"/>
</dbReference>
<dbReference type="Pfam" id="PF00057">
    <property type="entry name" value="Ldl_recept_a"/>
    <property type="match status" value="1"/>
</dbReference>
<dbReference type="InterPro" id="IPR012792">
    <property type="entry name" value="3-oxoacid_CoA-transf_A"/>
</dbReference>
<dbReference type="GO" id="GO:0006958">
    <property type="term" value="P:complement activation, classical pathway"/>
    <property type="evidence" value="ECO:0007669"/>
    <property type="project" value="UniProtKB-KW"/>
</dbReference>
<keyword evidence="17" id="KW-0325">Glycoprotein</keyword>
<evidence type="ECO:0000256" key="8">
    <source>
        <dbReference type="ARBA" id="ARBA00022659"/>
    </source>
</evidence>
<dbReference type="InterPro" id="IPR001862">
    <property type="entry name" value="MAC_perforin"/>
</dbReference>
<dbReference type="GO" id="GO:0044218">
    <property type="term" value="C:other organism cell membrane"/>
    <property type="evidence" value="ECO:0007669"/>
    <property type="project" value="UniProtKB-KW"/>
</dbReference>
<evidence type="ECO:0000256" key="9">
    <source>
        <dbReference type="ARBA" id="ARBA00022679"/>
    </source>
</evidence>
<evidence type="ECO:0000256" key="17">
    <source>
        <dbReference type="ARBA" id="ARBA00023180"/>
    </source>
</evidence>
<dbReference type="InterPro" id="IPR020864">
    <property type="entry name" value="MACPF"/>
</dbReference>
<feature type="disulfide bond" evidence="22">
    <location>
        <begin position="418"/>
        <end position="436"/>
    </location>
</feature>
<dbReference type="InterPro" id="IPR004163">
    <property type="entry name" value="CoA_transf_BS"/>
</dbReference>
<evidence type="ECO:0000256" key="5">
    <source>
        <dbReference type="ARBA" id="ARBA00022536"/>
    </source>
</evidence>
<dbReference type="SMART" id="SM00882">
    <property type="entry name" value="CoA_trans"/>
    <property type="match status" value="2"/>
</dbReference>
<dbReference type="GO" id="GO:0031640">
    <property type="term" value="P:killing of cells of another organism"/>
    <property type="evidence" value="ECO:0007669"/>
    <property type="project" value="UniProtKB-KW"/>
</dbReference>
<dbReference type="Pfam" id="PF18434">
    <property type="entry name" value="Kazal_3"/>
    <property type="match status" value="1"/>
</dbReference>
<dbReference type="SMART" id="SM00057">
    <property type="entry name" value="FIMAC"/>
    <property type="match status" value="2"/>
</dbReference>
<dbReference type="PROSITE" id="PS01273">
    <property type="entry name" value="COA_TRANSF_1"/>
    <property type="match status" value="1"/>
</dbReference>
<keyword evidence="15" id="KW-0472">Membrane</keyword>
<comment type="similarity">
    <text evidence="3">Belongs to the complement C6/C7/C8/C9 family.</text>
</comment>
<evidence type="ECO:0000259" key="24">
    <source>
        <dbReference type="PROSITE" id="PS50923"/>
    </source>
</evidence>
<evidence type="ECO:0000256" key="2">
    <source>
        <dbReference type="ARBA" id="ARBA00004613"/>
    </source>
</evidence>
<evidence type="ECO:0000256" key="14">
    <source>
        <dbReference type="ARBA" id="ARBA00023058"/>
    </source>
</evidence>
<dbReference type="InterPro" id="IPR040729">
    <property type="entry name" value="Kazal_3"/>
</dbReference>
<evidence type="ECO:0000256" key="6">
    <source>
        <dbReference type="ARBA" id="ARBA00022537"/>
    </source>
</evidence>
<feature type="non-terminal residue" evidence="26">
    <location>
        <position position="1"/>
    </location>
</feature>
<comment type="function">
    <text evidence="20">Component of the membrane attack complex (MAC), a multiprotein complex activated by the complement cascade, which inserts into a target cell membrane and forms a pore, leading to target cell membrane rupture and cell lysis. The MAC is initiated by proteolytic cleavage of C5 into complement C5b in response to the classical, alternative, lectin and GZMK complement pathways. The complement pathways consist in a cascade of proteins that leads to phagocytosis and breakdown of pathogens and signaling that strengthens the adaptive immune system. C7 serves as a membrane anchor. During MAC assembly, associates with C5b and C6 to form the C5b-7 complex, a key lipophilic precursor of the MAC complex, which associates with the outer leaflet and reduces the energy for membrane bending.</text>
</comment>
<evidence type="ECO:0000256" key="20">
    <source>
        <dbReference type="ARBA" id="ARBA00093281"/>
    </source>
</evidence>
<dbReference type="EMBL" id="RJVU01035392">
    <property type="protein sequence ID" value="ROL47543.1"/>
    <property type="molecule type" value="Genomic_DNA"/>
</dbReference>
<dbReference type="Gene3D" id="4.10.400.10">
    <property type="entry name" value="Low-density Lipoprotein Receptor"/>
    <property type="match status" value="1"/>
</dbReference>
<keyword evidence="9" id="KW-0808">Transferase</keyword>
<dbReference type="Gene3D" id="3.40.1080.10">
    <property type="entry name" value="Glutaconate Coenzyme A-transferase"/>
    <property type="match status" value="3"/>
</dbReference>
<evidence type="ECO:0000256" key="10">
    <source>
        <dbReference type="ARBA" id="ARBA00022737"/>
    </source>
</evidence>
<evidence type="ECO:0000256" key="13">
    <source>
        <dbReference type="ARBA" id="ARBA00022875"/>
    </source>
</evidence>
<dbReference type="Gene3D" id="2.20.100.10">
    <property type="entry name" value="Thrombospondin type-1 (TSP1) repeat"/>
    <property type="match status" value="1"/>
</dbReference>
<dbReference type="GO" id="GO:0045087">
    <property type="term" value="P:innate immune response"/>
    <property type="evidence" value="ECO:0007669"/>
    <property type="project" value="UniProtKB-KW"/>
</dbReference>
<organism evidence="26 27">
    <name type="scientific">Anabarilius grahami</name>
    <name type="common">Kanglang fish</name>
    <name type="synonym">Barilius grahami</name>
    <dbReference type="NCBI Taxonomy" id="495550"/>
    <lineage>
        <taxon>Eukaryota</taxon>
        <taxon>Metazoa</taxon>
        <taxon>Chordata</taxon>
        <taxon>Craniata</taxon>
        <taxon>Vertebrata</taxon>
        <taxon>Euteleostomi</taxon>
        <taxon>Actinopterygii</taxon>
        <taxon>Neopterygii</taxon>
        <taxon>Teleostei</taxon>
        <taxon>Ostariophysi</taxon>
        <taxon>Cypriniformes</taxon>
        <taxon>Xenocyprididae</taxon>
        <taxon>Xenocypridinae</taxon>
        <taxon>Xenocypridinae incertae sedis</taxon>
        <taxon>Anabarilius</taxon>
    </lineage>
</organism>
<evidence type="ECO:0000256" key="22">
    <source>
        <dbReference type="PROSITE-ProRule" id="PRU00124"/>
    </source>
</evidence>
<keyword evidence="6" id="KW-1052">Target cell membrane</keyword>
<dbReference type="Proteomes" id="UP000281406">
    <property type="component" value="Unassembled WGS sequence"/>
</dbReference>
<feature type="domain" description="Sushi" evidence="24">
    <location>
        <begin position="943"/>
        <end position="1004"/>
    </location>
</feature>
<comment type="subcellular location">
    <subcellularLocation>
        <location evidence="2">Secreted</location>
    </subcellularLocation>
    <subcellularLocation>
        <location evidence="1">Target cell membrane</location>
    </subcellularLocation>
</comment>
<proteinExistence type="inferred from homology"/>
<evidence type="ECO:0000256" key="12">
    <source>
        <dbReference type="ARBA" id="ARBA00022859"/>
    </source>
</evidence>
<keyword evidence="18" id="KW-1053">Target membrane</keyword>
<dbReference type="AlphaFoldDB" id="A0A3N0YMW4"/>
<evidence type="ECO:0000313" key="26">
    <source>
        <dbReference type="EMBL" id="ROL47543.1"/>
    </source>
</evidence>
<evidence type="ECO:0000256" key="7">
    <source>
        <dbReference type="ARBA" id="ARBA00022588"/>
    </source>
</evidence>
<comment type="subunit">
    <text evidence="21">Monomer or dimer; as a C5b-7 complex it can also form multimeric rosettes. Component of the membrane attack complex (MAC), composed of complement C5b, C6, C7, C8A, C8B, C8G and multiple copies of the pore-forming subunit C9.</text>
</comment>
<dbReference type="GO" id="GO:0005576">
    <property type="term" value="C:extracellular region"/>
    <property type="evidence" value="ECO:0007669"/>
    <property type="project" value="UniProtKB-SubCell"/>
</dbReference>
<dbReference type="SMART" id="SM00032">
    <property type="entry name" value="CCP"/>
    <property type="match status" value="2"/>
</dbReference>
<name>A0A3N0YMW4_ANAGA</name>
<keyword evidence="11" id="KW-0204">Cytolysis</keyword>
<dbReference type="SMART" id="SM00192">
    <property type="entry name" value="LDLa"/>
    <property type="match status" value="1"/>
</dbReference>
<evidence type="ECO:0000256" key="4">
    <source>
        <dbReference type="ARBA" id="ARBA00022525"/>
    </source>
</evidence>
<dbReference type="PROSITE" id="PS00279">
    <property type="entry name" value="MACPF_1"/>
    <property type="match status" value="1"/>
</dbReference>
<dbReference type="InterPro" id="IPR000884">
    <property type="entry name" value="TSP1_rpt"/>
</dbReference>
<keyword evidence="8 23" id="KW-0768">Sushi</keyword>
<dbReference type="PROSITE" id="PS51412">
    <property type="entry name" value="MACPF_2"/>
    <property type="match status" value="1"/>
</dbReference>
<dbReference type="PROSITE" id="PS50092">
    <property type="entry name" value="TSP1"/>
    <property type="match status" value="1"/>
</dbReference>
<comment type="caution">
    <text evidence="23">Lacks conserved residue(s) required for the propagation of feature annotation.</text>
</comment>
<evidence type="ECO:0000259" key="25">
    <source>
        <dbReference type="PROSITE" id="PS51412"/>
    </source>
</evidence>
<evidence type="ECO:0000256" key="18">
    <source>
        <dbReference type="ARBA" id="ARBA00023298"/>
    </source>
</evidence>
<keyword evidence="4" id="KW-0964">Secreted</keyword>
<dbReference type="InterPro" id="IPR004165">
    <property type="entry name" value="CoA_trans_fam_I"/>
</dbReference>
<evidence type="ECO:0000256" key="23">
    <source>
        <dbReference type="PROSITE-ProRule" id="PRU00302"/>
    </source>
</evidence>
<dbReference type="Pfam" id="PF00090">
    <property type="entry name" value="TSP_1"/>
    <property type="match status" value="2"/>
</dbReference>
<evidence type="ECO:0000256" key="3">
    <source>
        <dbReference type="ARBA" id="ARBA00009214"/>
    </source>
</evidence>
<gene>
    <name evidence="26" type="ORF">DPX16_13258</name>
</gene>
<dbReference type="CDD" id="cd00033">
    <property type="entry name" value="CCP"/>
    <property type="match status" value="2"/>
</dbReference>
<sequence>HFSTSQSWSACFYSDPTEIVKDIPNGSKLLVGGFGLCGIPENLINGLLKTGVKGITAVSNNAGVDNFGLGLLLKTKQIKRMISSYVGENAEFERQYLSGELELELTPQGTLAERIRAGGAGIPAFFTPTGYGTLIQEGGSPIKYNKDGSVAIASHSREVEEIVDIGNFAAEDIHIPGIYVDRVVKGDSYEKRIEKRMVQTSKEEKPKIKQDSDITRERIIRRAALEFEDGMYGKETVTVYPGAAYFSSDESFAMIRGGHIDLTMLGAMQVSKYGDLANWMIPGKMVKGMGGAMDLVSSDATKVVITMEHSAKGGKHKILDKCTLPLTGKQCVDRIITEKAVFDVDKSKGLILIEILEGLTPDDIKACTGTEFEVRLRHVETFPQFGGSTCTGEAIQKQSCFPKKSCPLRTGCGNRFRCTSGQCINPSLLCNGDHDCEDGLDEQRCSGSGTIVCNEQKPPPNSDLTGRGFDVLTGELRASVINTRSFGGQCRKIFSGDHRDFYRLPQSLLRYSFQVRVENDFSDEYYDSSWSYMRHEEERKRIRGGHDHKTFHNKLKQDKTYHLLIIRNEVEVAQFQNNAPEYLPLSEDFWKDLSALPSTYDPSAYRFFIQRYGTHYMEEGSLGGQYRALLELDANYMMEMSRTDIDFHQCITRVKRRLFYKKKTTKCVKLMKTIESFSENKNQKMPVKTDIIGGHTAYIAGLSILDLENPDNNKQMYSKWAGSVKEFPKVIKQKLRPLYELVKEVPCAGLKKLHLKRALEAYLEEQSPCHCSPCQNNGMAVLTEGVCTCVCRPGTSGNACQNGHVLGEQPGVIEGRWSCWSAWSSCSQGQKSRTRSCNNPAPRNGGRNCIGETIERKNCEDPDFDHLKMMEPQCFDPTLTPVKSCKTPPPLTNGFVLDPKDIYPVGRKIEYTCADGHDHIGNPIAECTENLTWKMSPMECKKTACDPPAVLSDVIATPSKQAYLIGESVTLSCPSGMQKEGEAEIMCRLGLSWYPSPETVRCNPVEAVPTQPSLFCKPWEKQAKGQCVCKMPYECKASLHVCASVRPGRVNRMSICQLGAFQCLGQTFSLLQDSACSWPETKFTSCQDCHQWETCDGFKCECIDPDDCSDDSAHLCVSLKGGAPELISECEAGARRCQGKEITVLSIGDCQT</sequence>
<keyword evidence="10" id="KW-0677">Repeat</keyword>
<dbReference type="CDD" id="cd00112">
    <property type="entry name" value="LDLa"/>
    <property type="match status" value="1"/>
</dbReference>
<dbReference type="InterPro" id="IPR003884">
    <property type="entry name" value="FacI_MAC"/>
</dbReference>
<dbReference type="Pfam" id="PF00084">
    <property type="entry name" value="Sushi"/>
    <property type="match status" value="2"/>
</dbReference>
<dbReference type="PRINTS" id="PR00764">
    <property type="entry name" value="COMPLEMENTC9"/>
</dbReference>
<dbReference type="OrthoDB" id="504708at2759"/>
<evidence type="ECO:0000256" key="21">
    <source>
        <dbReference type="ARBA" id="ARBA00093478"/>
    </source>
</evidence>
<keyword evidence="7" id="KW-0399">Innate immunity</keyword>
<evidence type="ECO:0000313" key="27">
    <source>
        <dbReference type="Proteomes" id="UP000281406"/>
    </source>
</evidence>
<feature type="disulfide bond" evidence="23">
    <location>
        <begin position="913"/>
        <end position="940"/>
    </location>
</feature>
<dbReference type="InterPro" id="IPR000436">
    <property type="entry name" value="Sushi_SCR_CCP_dom"/>
</dbReference>
<evidence type="ECO:0000256" key="16">
    <source>
        <dbReference type="ARBA" id="ARBA00023157"/>
    </source>
</evidence>
<dbReference type="SUPFAM" id="SSF100950">
    <property type="entry name" value="NagB/RpiA/CoA transferase-like"/>
    <property type="match status" value="2"/>
</dbReference>
<keyword evidence="16 23" id="KW-1015">Disulfide bond</keyword>
<evidence type="ECO:0000256" key="15">
    <source>
        <dbReference type="ARBA" id="ARBA00023136"/>
    </source>
</evidence>
<dbReference type="PANTHER" id="PTHR13707:SF23">
    <property type="entry name" value="SUCCINYL-COA:3-KETOACID-COENZYME A TRANSFERASE"/>
    <property type="match status" value="1"/>
</dbReference>
<dbReference type="Gene3D" id="2.10.70.10">
    <property type="entry name" value="Complement Module, domain 1"/>
    <property type="match status" value="2"/>
</dbReference>
<evidence type="ECO:0000256" key="1">
    <source>
        <dbReference type="ARBA" id="ARBA00004175"/>
    </source>
</evidence>
<dbReference type="InterPro" id="IPR037171">
    <property type="entry name" value="NagB/RpiA_transferase-like"/>
</dbReference>
<dbReference type="PROSITE" id="PS50068">
    <property type="entry name" value="LDLRA_2"/>
    <property type="match status" value="1"/>
</dbReference>